<accession>A0A8J5Y9C0</accession>
<dbReference type="Proteomes" id="UP000701853">
    <property type="component" value="Chromosome 13"/>
</dbReference>
<dbReference type="EMBL" id="JAHUZN010000013">
    <property type="protein sequence ID" value="KAG8473205.1"/>
    <property type="molecule type" value="Genomic_DNA"/>
</dbReference>
<dbReference type="AlphaFoldDB" id="A0A8J5Y9C0"/>
<evidence type="ECO:0000313" key="2">
    <source>
        <dbReference type="Proteomes" id="UP000701853"/>
    </source>
</evidence>
<keyword evidence="2" id="KW-1185">Reference proteome</keyword>
<name>A0A8J5Y9C0_9ROSI</name>
<evidence type="ECO:0000313" key="1">
    <source>
        <dbReference type="EMBL" id="KAG8473205.1"/>
    </source>
</evidence>
<dbReference type="OrthoDB" id="1749636at2759"/>
<sequence length="107" mass="12395">MSKRFLEINMKLDNKKLLLLKQQINLMVSNHGLENNLDGFTIAPPKFNLYKQGCALTSWLLSIVNPHILHSLASFETFSSMLETLFIIFFTHSITKVMHLHYKFKGI</sequence>
<gene>
    <name evidence="1" type="ORF">CXB51_035139</name>
</gene>
<proteinExistence type="predicted"/>
<reference evidence="1 2" key="1">
    <citation type="journal article" date="2021" name="bioRxiv">
        <title>The Gossypium anomalum genome as a resource for cotton improvement and evolutionary analysis of hybrid incompatibility.</title>
        <authorList>
            <person name="Grover C.E."/>
            <person name="Yuan D."/>
            <person name="Arick M.A."/>
            <person name="Miller E.R."/>
            <person name="Hu G."/>
            <person name="Peterson D.G."/>
            <person name="Wendel J.F."/>
            <person name="Udall J.A."/>
        </authorList>
    </citation>
    <scope>NUCLEOTIDE SEQUENCE [LARGE SCALE GENOMIC DNA]</scope>
    <source>
        <strain evidence="1">JFW-Udall</strain>
        <tissue evidence="1">Leaf</tissue>
    </source>
</reference>
<organism evidence="1 2">
    <name type="scientific">Gossypium anomalum</name>
    <dbReference type="NCBI Taxonomy" id="47600"/>
    <lineage>
        <taxon>Eukaryota</taxon>
        <taxon>Viridiplantae</taxon>
        <taxon>Streptophyta</taxon>
        <taxon>Embryophyta</taxon>
        <taxon>Tracheophyta</taxon>
        <taxon>Spermatophyta</taxon>
        <taxon>Magnoliopsida</taxon>
        <taxon>eudicotyledons</taxon>
        <taxon>Gunneridae</taxon>
        <taxon>Pentapetalae</taxon>
        <taxon>rosids</taxon>
        <taxon>malvids</taxon>
        <taxon>Malvales</taxon>
        <taxon>Malvaceae</taxon>
        <taxon>Malvoideae</taxon>
        <taxon>Gossypium</taxon>
    </lineage>
</organism>
<protein>
    <submittedName>
        <fullName evidence="1">Uncharacterized protein</fullName>
    </submittedName>
</protein>
<comment type="caution">
    <text evidence="1">The sequence shown here is derived from an EMBL/GenBank/DDBJ whole genome shotgun (WGS) entry which is preliminary data.</text>
</comment>